<evidence type="ECO:0000256" key="2">
    <source>
        <dbReference type="PROSITE-ProRule" id="PRU00059"/>
    </source>
</evidence>
<dbReference type="SUPFAM" id="SSF49854">
    <property type="entry name" value="Spermadhesin, CUB domain"/>
    <property type="match status" value="3"/>
</dbReference>
<feature type="region of interest" description="Disordered" evidence="3">
    <location>
        <begin position="167"/>
        <end position="187"/>
    </location>
</feature>
<comment type="caution">
    <text evidence="6">The sequence shown here is derived from an EMBL/GenBank/DDBJ whole genome shotgun (WGS) entry which is preliminary data.</text>
</comment>
<feature type="chain" id="PRO_5043518866" description="CUB domain-containing protein" evidence="4">
    <location>
        <begin position="22"/>
        <end position="775"/>
    </location>
</feature>
<feature type="domain" description="CUB" evidence="5">
    <location>
        <begin position="426"/>
        <end position="550"/>
    </location>
</feature>
<dbReference type="Proteomes" id="UP001159042">
    <property type="component" value="Unassembled WGS sequence"/>
</dbReference>
<reference evidence="6 7" key="1">
    <citation type="journal article" date="2023" name="Insect Mol. Biol.">
        <title>Genome sequencing provides insights into the evolution of gene families encoding plant cell wall-degrading enzymes in longhorned beetles.</title>
        <authorList>
            <person name="Shin N.R."/>
            <person name="Okamura Y."/>
            <person name="Kirsch R."/>
            <person name="Pauchet Y."/>
        </authorList>
    </citation>
    <scope>NUCLEOTIDE SEQUENCE [LARGE SCALE GENOMIC DNA]</scope>
    <source>
        <strain evidence="6">EAD_L_NR</strain>
    </source>
</reference>
<dbReference type="EMBL" id="JANEYG010000033">
    <property type="protein sequence ID" value="KAJ8917428.1"/>
    <property type="molecule type" value="Genomic_DNA"/>
</dbReference>
<dbReference type="SMART" id="SM00042">
    <property type="entry name" value="CUB"/>
    <property type="match status" value="3"/>
</dbReference>
<evidence type="ECO:0000256" key="1">
    <source>
        <dbReference type="ARBA" id="ARBA00023157"/>
    </source>
</evidence>
<dbReference type="PROSITE" id="PS01180">
    <property type="entry name" value="CUB"/>
    <property type="match status" value="3"/>
</dbReference>
<evidence type="ECO:0000259" key="5">
    <source>
        <dbReference type="PROSITE" id="PS01180"/>
    </source>
</evidence>
<gene>
    <name evidence="6" type="ORF">NQ315_005474</name>
</gene>
<evidence type="ECO:0000256" key="4">
    <source>
        <dbReference type="SAM" id="SignalP"/>
    </source>
</evidence>
<dbReference type="InterPro" id="IPR052129">
    <property type="entry name" value="Spermadhesin-Link_domain"/>
</dbReference>
<feature type="domain" description="CUB" evidence="5">
    <location>
        <begin position="42"/>
        <end position="148"/>
    </location>
</feature>
<dbReference type="Pfam" id="PF00431">
    <property type="entry name" value="CUB"/>
    <property type="match status" value="2"/>
</dbReference>
<accession>A0AAV8VSY7</accession>
<keyword evidence="7" id="KW-1185">Reference proteome</keyword>
<protein>
    <recommendedName>
        <fullName evidence="5">CUB domain-containing protein</fullName>
    </recommendedName>
</protein>
<name>A0AAV8VSY7_9CUCU</name>
<dbReference type="Gene3D" id="2.60.120.290">
    <property type="entry name" value="Spermadhesin, CUB domain"/>
    <property type="match status" value="3"/>
</dbReference>
<evidence type="ECO:0000313" key="7">
    <source>
        <dbReference type="Proteomes" id="UP001159042"/>
    </source>
</evidence>
<keyword evidence="4" id="KW-0732">Signal</keyword>
<feature type="domain" description="CUB" evidence="5">
    <location>
        <begin position="193"/>
        <end position="306"/>
    </location>
</feature>
<comment type="caution">
    <text evidence="2">Lacks conserved residue(s) required for the propagation of feature annotation.</text>
</comment>
<feature type="signal peptide" evidence="4">
    <location>
        <begin position="1"/>
        <end position="21"/>
    </location>
</feature>
<sequence length="775" mass="87970">MSTLVVLLPVVLSWLLVEVVASDSSELVAAVLVNASENFSACGGVYIQKRFTLKSENYPESYPGDLQCHYLIKGPHCPSYYKFEFLDFALENSVGCTKDRFVVQEQDALCGYQNKTKTYFASNGSLHVTFTSDGDGSGRGYLIRVNRTDCEKNSEGTSIETSEATTLKTASSTAPPIESRISLPDPNQSASHCCGTIYNAKTIIITSPNFPYTLNKKADCVFEIHKTDQNICRLRINFLFFYLGYTNVKNCPHGYLEVDGKYICGCNSESQLVTAFGNANKKVIRFKTEGYYQGYNSGFVLEVIQDECPKKYSPSHYHNDEINKVAWPAGADDKNLVEKLHLINERTEVLDTDEVFYPRKSSGKIIKSVYFYAAPEYSNSDKEKTTFQDTGSIKSVLTNTDYYRCYNWNLVQYDFLNRRYGSSLTCPREEENTLSGLDSSRCVELSFIEGYFKSPGYPWSYPANLNICYRLRKQPGYCAMRIFVQDFQIEDSYNCAKDYLLFSNGARQCGSGLHGASWKIDLRSKDHDDMIFVTDEYYCARGFSGVYQQIACEDEFPVYPVDTATTPIILTTPDYYCDRIIAEKSFSFEVDGDRRICNFRIRKDDKDTCKINFYLEKFDLVCGIESLVIDGTTYCGHLSGKVVKVNVNTSPVDVVYTSTLENKYDKLRFKIIGEQISNDCLFVDTPDVQRLLSVEPKTVPASLNSIENLPKDKYFIAFVNKQFKDICGIVTNPKSKKKVPYETRKLAFELTGEKILEEEIEELEIHEIDCDNLAL</sequence>
<dbReference type="InterPro" id="IPR000859">
    <property type="entry name" value="CUB_dom"/>
</dbReference>
<evidence type="ECO:0000256" key="3">
    <source>
        <dbReference type="SAM" id="MobiDB-lite"/>
    </source>
</evidence>
<proteinExistence type="predicted"/>
<evidence type="ECO:0000313" key="6">
    <source>
        <dbReference type="EMBL" id="KAJ8917428.1"/>
    </source>
</evidence>
<keyword evidence="1 2" id="KW-1015">Disulfide bond</keyword>
<dbReference type="CDD" id="cd00041">
    <property type="entry name" value="CUB"/>
    <property type="match status" value="2"/>
</dbReference>
<dbReference type="PANTHER" id="PTHR46908:SF4">
    <property type="entry name" value="TUMOR NECROSIS FACTOR-INDUCIBLE GENE 6 PROTEIN"/>
    <property type="match status" value="1"/>
</dbReference>
<dbReference type="InterPro" id="IPR035914">
    <property type="entry name" value="Sperma_CUB_dom_sf"/>
</dbReference>
<organism evidence="6 7">
    <name type="scientific">Exocentrus adspersus</name>
    <dbReference type="NCBI Taxonomy" id="1586481"/>
    <lineage>
        <taxon>Eukaryota</taxon>
        <taxon>Metazoa</taxon>
        <taxon>Ecdysozoa</taxon>
        <taxon>Arthropoda</taxon>
        <taxon>Hexapoda</taxon>
        <taxon>Insecta</taxon>
        <taxon>Pterygota</taxon>
        <taxon>Neoptera</taxon>
        <taxon>Endopterygota</taxon>
        <taxon>Coleoptera</taxon>
        <taxon>Polyphaga</taxon>
        <taxon>Cucujiformia</taxon>
        <taxon>Chrysomeloidea</taxon>
        <taxon>Cerambycidae</taxon>
        <taxon>Lamiinae</taxon>
        <taxon>Acanthocinini</taxon>
        <taxon>Exocentrus</taxon>
    </lineage>
</organism>
<dbReference type="PANTHER" id="PTHR46908">
    <property type="entry name" value="CUBILIN-LIKE PROTEIN"/>
    <property type="match status" value="1"/>
</dbReference>
<feature type="disulfide bond" evidence="2">
    <location>
        <begin position="193"/>
        <end position="220"/>
    </location>
</feature>
<dbReference type="AlphaFoldDB" id="A0AAV8VSY7"/>